<dbReference type="SMART" id="SM00421">
    <property type="entry name" value="HTH_LUXR"/>
    <property type="match status" value="1"/>
</dbReference>
<dbReference type="SUPFAM" id="SSF46894">
    <property type="entry name" value="C-terminal effector domain of the bipartite response regulators"/>
    <property type="match status" value="1"/>
</dbReference>
<evidence type="ECO:0000259" key="1">
    <source>
        <dbReference type="PROSITE" id="PS50043"/>
    </source>
</evidence>
<dbReference type="Proteomes" id="UP000701702">
    <property type="component" value="Unassembled WGS sequence"/>
</dbReference>
<dbReference type="Pfam" id="PF00196">
    <property type="entry name" value="GerE"/>
    <property type="match status" value="1"/>
</dbReference>
<evidence type="ECO:0000313" key="3">
    <source>
        <dbReference type="Proteomes" id="UP000701702"/>
    </source>
</evidence>
<keyword evidence="3" id="KW-1185">Reference proteome</keyword>
<reference evidence="2 3" key="1">
    <citation type="submission" date="2021-08" db="EMBL/GenBank/DDBJ databases">
        <authorList>
            <person name="Peeters C."/>
        </authorList>
    </citation>
    <scope>NUCLEOTIDE SEQUENCE [LARGE SCALE GENOMIC DNA]</scope>
    <source>
        <strain evidence="2 3">LMG 23994</strain>
    </source>
</reference>
<proteinExistence type="predicted"/>
<organism evidence="2 3">
    <name type="scientific">Cupriavidus pinatubonensis</name>
    <dbReference type="NCBI Taxonomy" id="248026"/>
    <lineage>
        <taxon>Bacteria</taxon>
        <taxon>Pseudomonadati</taxon>
        <taxon>Pseudomonadota</taxon>
        <taxon>Betaproteobacteria</taxon>
        <taxon>Burkholderiales</taxon>
        <taxon>Burkholderiaceae</taxon>
        <taxon>Cupriavidus</taxon>
    </lineage>
</organism>
<dbReference type="InterPro" id="IPR000792">
    <property type="entry name" value="Tscrpt_reg_LuxR_C"/>
</dbReference>
<protein>
    <recommendedName>
        <fullName evidence="1">HTH luxR-type domain-containing protein</fullName>
    </recommendedName>
</protein>
<dbReference type="Gene3D" id="1.10.10.10">
    <property type="entry name" value="Winged helix-like DNA-binding domain superfamily/Winged helix DNA-binding domain"/>
    <property type="match status" value="1"/>
</dbReference>
<dbReference type="EMBL" id="CAJZAF010000019">
    <property type="protein sequence ID" value="CAG9176829.1"/>
    <property type="molecule type" value="Genomic_DNA"/>
</dbReference>
<evidence type="ECO:0000313" key="2">
    <source>
        <dbReference type="EMBL" id="CAG9176829.1"/>
    </source>
</evidence>
<sequence length="395" mass="43398">MLMATEPAPDASSPLFTHSGLGLAQFSALLAAIYEGPMESVPWGRALEMLRKQLDATYVSFILRSPASDRSGLAVHASEQGTSLEAEASYNSYYYAIDPFINLPTDRAVTVDEATGSGNWCHSEIYRQFLQPLDIRYLLGADIRTDDGVECRLRICRPHASRDFDEKDKAACGVILPHLKRAVRLHSRLDVVESERSLYAGAIDRMLVGMLILDESGAILKKNFEADEILAENDGIRLNGGNFEIAYAQESRKFQFLLRRARMGHHGGAPAIAEAMSITRPSGRGKLGVLIRTIPLSEWSEDNRHRPACAVFIRDPERKSRASHEVVRKLFDLTPAETALALVLADGLTLDEAAVELGISKNTARAHLRAIFSKTGVTRQATLVRTLLSSVVALG</sequence>
<dbReference type="InterPro" id="IPR016032">
    <property type="entry name" value="Sig_transdc_resp-reg_C-effctor"/>
</dbReference>
<gene>
    <name evidence="2" type="ORF">LMG23994_03510</name>
</gene>
<dbReference type="InterPro" id="IPR036388">
    <property type="entry name" value="WH-like_DNA-bd_sf"/>
</dbReference>
<dbReference type="PROSITE" id="PS50043">
    <property type="entry name" value="HTH_LUXR_2"/>
    <property type="match status" value="1"/>
</dbReference>
<name>A0ABM8XA25_9BURK</name>
<feature type="domain" description="HTH luxR-type" evidence="1">
    <location>
        <begin position="326"/>
        <end position="391"/>
    </location>
</feature>
<comment type="caution">
    <text evidence="2">The sequence shown here is derived from an EMBL/GenBank/DDBJ whole genome shotgun (WGS) entry which is preliminary data.</text>
</comment>
<accession>A0ABM8XA25</accession>
<dbReference type="RefSeq" id="WP_224003902.1">
    <property type="nucleotide sequence ID" value="NZ_CAJZAF010000019.1"/>
</dbReference>